<protein>
    <submittedName>
        <fullName evidence="1">Uncharacterized protein</fullName>
    </submittedName>
</protein>
<reference evidence="1" key="1">
    <citation type="journal article" date="2022" name="bioRxiv">
        <title>Sequencing and chromosome-scale assembly of the giantPleurodeles waltlgenome.</title>
        <authorList>
            <person name="Brown T."/>
            <person name="Elewa A."/>
            <person name="Iarovenko S."/>
            <person name="Subramanian E."/>
            <person name="Araus A.J."/>
            <person name="Petzold A."/>
            <person name="Susuki M."/>
            <person name="Suzuki K.-i.T."/>
            <person name="Hayashi T."/>
            <person name="Toyoda A."/>
            <person name="Oliveira C."/>
            <person name="Osipova E."/>
            <person name="Leigh N.D."/>
            <person name="Simon A."/>
            <person name="Yun M.H."/>
        </authorList>
    </citation>
    <scope>NUCLEOTIDE SEQUENCE</scope>
    <source>
        <strain evidence="1">20211129_DDA</strain>
        <tissue evidence="1">Liver</tissue>
    </source>
</reference>
<dbReference type="EMBL" id="JANPWB010000011">
    <property type="protein sequence ID" value="KAJ1122337.1"/>
    <property type="molecule type" value="Genomic_DNA"/>
</dbReference>
<evidence type="ECO:0000313" key="2">
    <source>
        <dbReference type="Proteomes" id="UP001066276"/>
    </source>
</evidence>
<dbReference type="Proteomes" id="UP001066276">
    <property type="component" value="Chromosome 7"/>
</dbReference>
<accession>A0AAV7P246</accession>
<gene>
    <name evidence="1" type="ORF">NDU88_000829</name>
</gene>
<sequence>MATPSATNSQQYRKWWLRCCEEEQADRHRQDEYSMAMVGEEYMAIVDKDWEKGYEENEDLKIVKLCITDGWPEKNKLQEGCRKFGEIKDE</sequence>
<comment type="caution">
    <text evidence="1">The sequence shown here is derived from an EMBL/GenBank/DDBJ whole genome shotgun (WGS) entry which is preliminary data.</text>
</comment>
<organism evidence="1 2">
    <name type="scientific">Pleurodeles waltl</name>
    <name type="common">Iberian ribbed newt</name>
    <dbReference type="NCBI Taxonomy" id="8319"/>
    <lineage>
        <taxon>Eukaryota</taxon>
        <taxon>Metazoa</taxon>
        <taxon>Chordata</taxon>
        <taxon>Craniata</taxon>
        <taxon>Vertebrata</taxon>
        <taxon>Euteleostomi</taxon>
        <taxon>Amphibia</taxon>
        <taxon>Batrachia</taxon>
        <taxon>Caudata</taxon>
        <taxon>Salamandroidea</taxon>
        <taxon>Salamandridae</taxon>
        <taxon>Pleurodelinae</taxon>
        <taxon>Pleurodeles</taxon>
    </lineage>
</organism>
<name>A0AAV7P246_PLEWA</name>
<proteinExistence type="predicted"/>
<keyword evidence="2" id="KW-1185">Reference proteome</keyword>
<evidence type="ECO:0000313" key="1">
    <source>
        <dbReference type="EMBL" id="KAJ1122337.1"/>
    </source>
</evidence>
<dbReference type="AlphaFoldDB" id="A0AAV7P246"/>